<feature type="domain" description="FH2" evidence="3">
    <location>
        <begin position="391"/>
        <end position="791"/>
    </location>
</feature>
<feature type="region of interest" description="Disordered" evidence="2">
    <location>
        <begin position="300"/>
        <end position="375"/>
    </location>
</feature>
<evidence type="ECO:0000256" key="1">
    <source>
        <dbReference type="RuleBase" id="RU361260"/>
    </source>
</evidence>
<evidence type="ECO:0000259" key="3">
    <source>
        <dbReference type="PROSITE" id="PS51444"/>
    </source>
</evidence>
<reference evidence="4" key="1">
    <citation type="submission" date="2021-01" db="EMBL/GenBank/DDBJ databases">
        <title>Adiantum capillus-veneris genome.</title>
        <authorList>
            <person name="Fang Y."/>
            <person name="Liao Q."/>
        </authorList>
    </citation>
    <scope>NUCLEOTIDE SEQUENCE</scope>
    <source>
        <strain evidence="4">H3</strain>
        <tissue evidence="4">Leaf</tissue>
    </source>
</reference>
<feature type="compositionally biased region" description="Basic residues" evidence="2">
    <location>
        <begin position="164"/>
        <end position="180"/>
    </location>
</feature>
<dbReference type="Pfam" id="PF02181">
    <property type="entry name" value="FH2"/>
    <property type="match status" value="1"/>
</dbReference>
<dbReference type="PROSITE" id="PS51444">
    <property type="entry name" value="FH2"/>
    <property type="match status" value="1"/>
</dbReference>
<accession>A0A9D4USS1</accession>
<dbReference type="Proteomes" id="UP000886520">
    <property type="component" value="Chromosome 11"/>
</dbReference>
<protein>
    <recommendedName>
        <fullName evidence="1">Formin-like protein</fullName>
    </recommendedName>
</protein>
<dbReference type="AlphaFoldDB" id="A0A9D4USS1"/>
<dbReference type="SUPFAM" id="SSF101447">
    <property type="entry name" value="Formin homology 2 domain (FH2 domain)"/>
    <property type="match status" value="1"/>
</dbReference>
<dbReference type="OrthoDB" id="1668162at2759"/>
<evidence type="ECO:0000313" key="5">
    <source>
        <dbReference type="Proteomes" id="UP000886520"/>
    </source>
</evidence>
<comment type="similarity">
    <text evidence="1">Belongs to the formin-like family.</text>
</comment>
<sequence length="939" mass="104332">MKCKDQQGYTSMNMTRSSKPSMAHLTQTRQRKRLKRNSIISMKNTKNQHSFCVKSGSGPKRSHVGFKGEPPLPSADCSSRNFLVFPSCLPKAKTNNSCLMSIGEGDHQPLQDAMMSWAQLRSLVLDRRKAENFNLNRKSRVLTRKRKQQSERKYTKFLRSTKPGFHRNTYHSRTRNKHVQNRGQRFLESAIPGLLKNLRNTNCGGLDASMDSCSRTLNRMLRNGHSAPIGPQPQAKGNYNGTVLLQLALSAANSSGKEGVTKPSKFSLHSHLETSEKSLTSFQSSEFMFSPSEVDCTMPNPCAKSAVRLPLQPPPPPPPPPPPSPPLPPPPPPPPHRPLSPLVPPPSTPRLSQGQSLPSKPPPPPPLPHSAPNKIDNHLQQSEIDLQKLKDNPPEVQKPKMKQLIWNKITGAMMDKTVWKNTTLERDNSLDLKLLELLFSASPTPSHGHFQRSLSMKKKPSGIHVIDMKRAHNISIQLSSLRKPFLELCKALQEMDEGILTNEALNVLYRTLPTKEDISSLKDYKGDPLQLADVERYYLEIMLIPRVDKKIKVLNFKSQSSLLIQQIKQDLLLLQDACAELKGSEKFVRLLEAVLVVGNYLNGDSSRGHAKGFKLDALLKLMDVKGSNCQTTLLHFVAAELVKVDEQILCLPDELKSVKAASFVKLESILTTINDLERGLEITKEEIGIARTDLSNVSALRSKFMDAMLPFFEDCSVHVAELKGLLNATLEKLKNVSEYFGENCKEEPPKQMDLFRTMHQFLNMFHQVSREIQEGKLRLKVEQRNGTATKGKGCDDSKATSLGPKGGFETGGKAHVMKNLSQLSKSLDSASFSPKGSDDRGRKAHVMENHTQLSKSSDSPCLLMSGNDEAQAETNPTREGEDCIPDGCIDSRSRKKIQQSTTSSSIEETIAVKEISTAELPSRSIAAPLLGYDSDWSTG</sequence>
<feature type="region of interest" description="Disordered" evidence="2">
    <location>
        <begin position="825"/>
        <end position="844"/>
    </location>
</feature>
<dbReference type="Gene3D" id="1.20.58.2220">
    <property type="entry name" value="Formin, FH2 domain"/>
    <property type="match status" value="1"/>
</dbReference>
<name>A0A9D4USS1_ADICA</name>
<feature type="compositionally biased region" description="Pro residues" evidence="2">
    <location>
        <begin position="311"/>
        <end position="348"/>
    </location>
</feature>
<dbReference type="PANTHER" id="PTHR45725:SF1">
    <property type="entry name" value="DISHEVELLED ASSOCIATED ACTIVATOR OF MORPHOGENESIS, ISOFORM D"/>
    <property type="match status" value="1"/>
</dbReference>
<dbReference type="PANTHER" id="PTHR45725">
    <property type="entry name" value="FORMIN HOMOLOGY 2 FAMILY MEMBER"/>
    <property type="match status" value="1"/>
</dbReference>
<dbReference type="InterPro" id="IPR051425">
    <property type="entry name" value="Formin_Homology"/>
</dbReference>
<dbReference type="SMART" id="SM00498">
    <property type="entry name" value="FH2"/>
    <property type="match status" value="1"/>
</dbReference>
<dbReference type="InterPro" id="IPR015425">
    <property type="entry name" value="FH2_Formin"/>
</dbReference>
<feature type="compositionally biased region" description="Pro residues" evidence="2">
    <location>
        <begin position="359"/>
        <end position="369"/>
    </location>
</feature>
<feature type="compositionally biased region" description="Polar residues" evidence="2">
    <location>
        <begin position="7"/>
        <end position="28"/>
    </location>
</feature>
<feature type="compositionally biased region" description="Polar residues" evidence="2">
    <location>
        <begin position="849"/>
        <end position="859"/>
    </location>
</feature>
<feature type="region of interest" description="Disordered" evidence="2">
    <location>
        <begin position="783"/>
        <end position="812"/>
    </location>
</feature>
<feature type="region of interest" description="Disordered" evidence="2">
    <location>
        <begin position="1"/>
        <end position="32"/>
    </location>
</feature>
<evidence type="ECO:0000256" key="2">
    <source>
        <dbReference type="SAM" id="MobiDB-lite"/>
    </source>
</evidence>
<organism evidence="4 5">
    <name type="scientific">Adiantum capillus-veneris</name>
    <name type="common">Maidenhair fern</name>
    <dbReference type="NCBI Taxonomy" id="13818"/>
    <lineage>
        <taxon>Eukaryota</taxon>
        <taxon>Viridiplantae</taxon>
        <taxon>Streptophyta</taxon>
        <taxon>Embryophyta</taxon>
        <taxon>Tracheophyta</taxon>
        <taxon>Polypodiopsida</taxon>
        <taxon>Polypodiidae</taxon>
        <taxon>Polypodiales</taxon>
        <taxon>Pteridineae</taxon>
        <taxon>Pteridaceae</taxon>
        <taxon>Vittarioideae</taxon>
        <taxon>Adiantum</taxon>
    </lineage>
</organism>
<comment type="caution">
    <text evidence="4">The sequence shown here is derived from an EMBL/GenBank/DDBJ whole genome shotgun (WGS) entry which is preliminary data.</text>
</comment>
<feature type="region of interest" description="Disordered" evidence="2">
    <location>
        <begin position="162"/>
        <end position="181"/>
    </location>
</feature>
<dbReference type="EMBL" id="JABFUD020000011">
    <property type="protein sequence ID" value="KAI5073410.1"/>
    <property type="molecule type" value="Genomic_DNA"/>
</dbReference>
<feature type="compositionally biased region" description="Polar residues" evidence="2">
    <location>
        <begin position="825"/>
        <end position="834"/>
    </location>
</feature>
<evidence type="ECO:0000313" key="4">
    <source>
        <dbReference type="EMBL" id="KAI5073410.1"/>
    </source>
</evidence>
<dbReference type="InterPro" id="IPR042201">
    <property type="entry name" value="FH2_Formin_sf"/>
</dbReference>
<keyword evidence="5" id="KW-1185">Reference proteome</keyword>
<feature type="region of interest" description="Disordered" evidence="2">
    <location>
        <begin position="849"/>
        <end position="906"/>
    </location>
</feature>
<gene>
    <name evidence="4" type="ORF">GOP47_0011423</name>
</gene>
<proteinExistence type="inferred from homology"/>